<reference evidence="3 4" key="1">
    <citation type="submission" date="2016-08" db="EMBL/GenBank/DDBJ databases">
        <authorList>
            <person name="Seilhamer J.J."/>
        </authorList>
    </citation>
    <scope>NUCLEOTIDE SEQUENCE [LARGE SCALE GENOMIC DNA]</scope>
    <source>
        <strain evidence="3 4">P1-7</strain>
    </source>
</reference>
<feature type="coiled-coil region" evidence="1">
    <location>
        <begin position="745"/>
        <end position="772"/>
    </location>
</feature>
<name>A0A1C3USY2_9HYPH</name>
<proteinExistence type="predicted"/>
<dbReference type="InterPro" id="IPR009628">
    <property type="entry name" value="Phage_tape_measure_N"/>
</dbReference>
<evidence type="ECO:0000313" key="4">
    <source>
        <dbReference type="Proteomes" id="UP000199205"/>
    </source>
</evidence>
<organism evidence="3 4">
    <name type="scientific">Rhizobium lusitanum</name>
    <dbReference type="NCBI Taxonomy" id="293958"/>
    <lineage>
        <taxon>Bacteria</taxon>
        <taxon>Pseudomonadati</taxon>
        <taxon>Pseudomonadota</taxon>
        <taxon>Alphaproteobacteria</taxon>
        <taxon>Hyphomicrobiales</taxon>
        <taxon>Rhizobiaceae</taxon>
        <taxon>Rhizobium/Agrobacterium group</taxon>
        <taxon>Rhizobium</taxon>
    </lineage>
</organism>
<dbReference type="Proteomes" id="UP000199205">
    <property type="component" value="Unassembled WGS sequence"/>
</dbReference>
<evidence type="ECO:0000256" key="1">
    <source>
        <dbReference type="SAM" id="Coils"/>
    </source>
</evidence>
<feature type="domain" description="Bacteriophage tail tape measure N-terminal" evidence="2">
    <location>
        <begin position="324"/>
        <end position="525"/>
    </location>
</feature>
<dbReference type="OrthoDB" id="8421800at2"/>
<evidence type="ECO:0000313" key="3">
    <source>
        <dbReference type="EMBL" id="SCB18534.1"/>
    </source>
</evidence>
<evidence type="ECO:0000259" key="2">
    <source>
        <dbReference type="Pfam" id="PF06791"/>
    </source>
</evidence>
<dbReference type="EMBL" id="FMAF01000003">
    <property type="protein sequence ID" value="SCB18534.1"/>
    <property type="molecule type" value="Genomic_DNA"/>
</dbReference>
<protein>
    <submittedName>
        <fullName evidence="3">Phage-related minor tail protein</fullName>
    </submittedName>
</protein>
<keyword evidence="1" id="KW-0175">Coiled coil</keyword>
<dbReference type="RefSeq" id="WP_092573407.1">
    <property type="nucleotide sequence ID" value="NZ_FMAF01000003.1"/>
</dbReference>
<dbReference type="Pfam" id="PF06791">
    <property type="entry name" value="TMP_2"/>
    <property type="match status" value="1"/>
</dbReference>
<gene>
    <name evidence="3" type="ORF">GA0061101_103275</name>
</gene>
<accession>A0A1C3USY2</accession>
<sequence length="1443" mass="150927">MAGSPLRLAAVVTLDTSKVPAAVQSTKQSFGEIGTAAQTSAAQVQKLVDAQLRIAQPTINTSSRAADIAAYGQALDRLTAKYEPLYAAQKKLEAAIADINQAQSVGAISSSRAIELRLQETNSYNALASSIAGAAAARKAFAQAAVDRVTATPDRGADIAAYGAKLDSLQASVDRLFAAQQKYKSAIEQINEAQRTGAISASQAIDFRLREKSAYDALTSSINNAAIARKAFAQSAVDRVTTTPNREADIAAYGQQLDQLRAEFNPRYAVISGYQSDVARLREAQSVGAISPEEMTTELQRRRRAALGSIDQIKGRSPDSGPAAQFRRQNLTYQAFDVGQGIAGGMPLSMVAVQQGPQILQLYASQGGVNAALRDFSSLAAGVGRFITPVTSTIGGLTAALAVGAKAWGDYLASTKEVETAAAGLGRAVAGTQASMEASASAGASAAGISVTSARSMEAGFLRTGKIGSENFEKLIAISKDFAVTIGTDTDAAGQALAEMFSDPEKAAQALYQQYGLIDAATARQATNLARSNRQTEAQAVLLDALPGKLAKASESTTALGRAWDGVATAASNAWDWMGRATNKALSEPSLEDQRAMAQVRLSNVQGGGVSGWLGSLFGGDKAAQANVDNLDAQINKRDADAAERQKQANDIRLSVAATSLSSASPANADALRIESLRNNIAAMNAGKDATNDLTLRQQITTAIDAQSRVMDALINKQARAIELDRLDIQIQNERNPITRADLEARRTRLQLSDQEINSRDLENQAANARNKIILETISTAQTQTSDMRTEIGIRSSLTAQVAAGTLTADQANTQLQTELALRPLILAAATAEAGKRQELLDTVTKLRVAYDATAEAQRNANAASYVSDQQRNIDRMRFQTSIAGRGTNDQSMLLAQYDAEVKIRELGASTDLAAKIRANATETEKWNQQLARTTDAWNTIRRAEEDAIDSAVDKLSSGDFKGALDSIADDAKKTLLQVGVANPLKNALTGSNYGTFGDVGGVSGVFKQMFGGDKSVASMAVTAGTVMINGGVTGGAGALLPQAANNNALGLVSSNPLGAVGSALSFGGNYKGTNVDPRLTDILNTTALRMPGYSAQAISGYRAGDPRFHGQGLATDIQLTDLASGKQLGNYQDAGSFGTYERFAQMARQVQMQKYPELADQFRWGGYFSGGKGTYGAMDAMHFDLGGNKVGMGGGSWANGLNSSQASLWPGIQSSGNQAAQALTKLAAGSQGATQNLGVFGNGLGQFGQNLGSAFNGAGATAGGGGLFGSLTSGTSNFFTSLFGGSVSDPSSAFWRPNTTYSSFLTKGFDGGGYTGYGGRLEPAGVAHKGEVIWNQDDVRRVGGPAVAEAIRLGYRGYDRGGVVSGGQTVVNASNGGREGKIEIHNYSNANVQAEQTTDEKGARQTKFVISDTVGDALNAKGGGAAKTLNRTFGVKRRGIAR</sequence>